<evidence type="ECO:0000313" key="8">
    <source>
        <dbReference type="Proteomes" id="UP001318860"/>
    </source>
</evidence>
<evidence type="ECO:0000256" key="4">
    <source>
        <dbReference type="ARBA" id="ARBA00022989"/>
    </source>
</evidence>
<feature type="transmembrane region" description="Helical" evidence="6">
    <location>
        <begin position="159"/>
        <end position="177"/>
    </location>
</feature>
<feature type="transmembrane region" description="Helical" evidence="6">
    <location>
        <begin position="120"/>
        <end position="139"/>
    </location>
</feature>
<evidence type="ECO:0000256" key="3">
    <source>
        <dbReference type="ARBA" id="ARBA00022692"/>
    </source>
</evidence>
<dbReference type="Pfam" id="PF05078">
    <property type="entry name" value="DUF679"/>
    <property type="match status" value="1"/>
</dbReference>
<evidence type="ECO:0000256" key="5">
    <source>
        <dbReference type="ARBA" id="ARBA00023136"/>
    </source>
</evidence>
<protein>
    <submittedName>
        <fullName evidence="7">Uncharacterized protein</fullName>
    </submittedName>
</protein>
<dbReference type="PANTHER" id="PTHR31621">
    <property type="entry name" value="PROTEIN DMP3"/>
    <property type="match status" value="1"/>
</dbReference>
<comment type="similarity">
    <text evidence="2">Belongs to the plant DMP1 protein family.</text>
</comment>
<comment type="caution">
    <text evidence="7">The sequence shown here is derived from an EMBL/GenBank/DDBJ whole genome shotgun (WGS) entry which is preliminary data.</text>
</comment>
<dbReference type="PANTHER" id="PTHR31621:SF66">
    <property type="entry name" value="PROTEIN DMP2"/>
    <property type="match status" value="1"/>
</dbReference>
<reference evidence="7 8" key="1">
    <citation type="journal article" date="2021" name="Comput. Struct. Biotechnol. J.">
        <title>De novo genome assembly of the potent medicinal plant Rehmannia glutinosa using nanopore technology.</title>
        <authorList>
            <person name="Ma L."/>
            <person name="Dong C."/>
            <person name="Song C."/>
            <person name="Wang X."/>
            <person name="Zheng X."/>
            <person name="Niu Y."/>
            <person name="Chen S."/>
            <person name="Feng W."/>
        </authorList>
    </citation>
    <scope>NUCLEOTIDE SEQUENCE [LARGE SCALE GENOMIC DNA]</scope>
    <source>
        <strain evidence="7">DH-2019</strain>
    </source>
</reference>
<comment type="subcellular location">
    <subcellularLocation>
        <location evidence="1">Membrane</location>
        <topology evidence="1">Multi-pass membrane protein</topology>
    </subcellularLocation>
</comment>
<keyword evidence="4 6" id="KW-1133">Transmembrane helix</keyword>
<accession>A0ABR0WFC4</accession>
<dbReference type="EMBL" id="JABTTQ020000011">
    <property type="protein sequence ID" value="KAK6146107.1"/>
    <property type="molecule type" value="Genomic_DNA"/>
</dbReference>
<dbReference type="Proteomes" id="UP001318860">
    <property type="component" value="Unassembled WGS sequence"/>
</dbReference>
<keyword evidence="5 6" id="KW-0472">Membrane</keyword>
<evidence type="ECO:0000256" key="1">
    <source>
        <dbReference type="ARBA" id="ARBA00004141"/>
    </source>
</evidence>
<name>A0ABR0WFC4_REHGL</name>
<proteinExistence type="inferred from homology"/>
<keyword evidence="3 6" id="KW-0812">Transmembrane</keyword>
<organism evidence="7 8">
    <name type="scientific">Rehmannia glutinosa</name>
    <name type="common">Chinese foxglove</name>
    <dbReference type="NCBI Taxonomy" id="99300"/>
    <lineage>
        <taxon>Eukaryota</taxon>
        <taxon>Viridiplantae</taxon>
        <taxon>Streptophyta</taxon>
        <taxon>Embryophyta</taxon>
        <taxon>Tracheophyta</taxon>
        <taxon>Spermatophyta</taxon>
        <taxon>Magnoliopsida</taxon>
        <taxon>eudicotyledons</taxon>
        <taxon>Gunneridae</taxon>
        <taxon>Pentapetalae</taxon>
        <taxon>asterids</taxon>
        <taxon>lamiids</taxon>
        <taxon>Lamiales</taxon>
        <taxon>Orobanchaceae</taxon>
        <taxon>Rehmannieae</taxon>
        <taxon>Rehmannia</taxon>
    </lineage>
</organism>
<dbReference type="InterPro" id="IPR007770">
    <property type="entry name" value="DMP"/>
</dbReference>
<sequence>MPSKSNNSPPTTPTQTLAQSTLTGIGNLVKLLPTGTVFLFQFLNPLLTNNGKCHAINKYLSSILIAFSGFSCCFASFTDSYIDTQGNTHYGIATKKGLWPNNSSSDDSSTQDLSIYKLRFGDFVHAFFALIVFAVVALLDPNSVECFYPSFESTQKILLMALPPVIGAVSSSIFVLFPNNRHGIGYPFSQNSNPSSSSP</sequence>
<keyword evidence="8" id="KW-1185">Reference proteome</keyword>
<evidence type="ECO:0000313" key="7">
    <source>
        <dbReference type="EMBL" id="KAK6146107.1"/>
    </source>
</evidence>
<evidence type="ECO:0000256" key="2">
    <source>
        <dbReference type="ARBA" id="ARBA00008707"/>
    </source>
</evidence>
<gene>
    <name evidence="7" type="ORF">DH2020_019976</name>
</gene>
<evidence type="ECO:0000256" key="6">
    <source>
        <dbReference type="SAM" id="Phobius"/>
    </source>
</evidence>